<reference evidence="2" key="1">
    <citation type="submission" date="2020-03" db="EMBL/GenBank/DDBJ databases">
        <title>Draft Genome Sequence of Cylindrodendrum hubeiense.</title>
        <authorList>
            <person name="Buettner E."/>
            <person name="Kellner H."/>
        </authorList>
    </citation>
    <scope>NUCLEOTIDE SEQUENCE</scope>
    <source>
        <strain evidence="2">IHI 201604</strain>
    </source>
</reference>
<evidence type="ECO:0000313" key="3">
    <source>
        <dbReference type="Proteomes" id="UP000722485"/>
    </source>
</evidence>
<evidence type="ECO:0008006" key="4">
    <source>
        <dbReference type="Google" id="ProtNLM"/>
    </source>
</evidence>
<protein>
    <recommendedName>
        <fullName evidence="4">Gag protein</fullName>
    </recommendedName>
</protein>
<sequence>MSAKNAASEQKVYLRTFQDWADWDRTFKTKAISGNIWKVINPKGSDQPMEEPAVPTFSSYFQRIPPQRIEPDRPYQTRQSESQSSSQTLPPTYTAETTDPTQPASSIKDLTAEDKAAYQSDRKDYDQDYRRYEEQHRVIVKMRDWVLETVAKSLADSSCDPEQDLRTWYTNLQARVGATTSEQQSDIWTKYQKVLMSAPKGIKEYPRWITNWEQALHKAQDKEVGGLDNPVIWFDNLCKTIQPVLGNWVSNYRSIYWKELKEKSLSIRETAQDLRAEVNQLALQQPVKQTTTRAIRGAFGPTFGIDPDSAVQPDPDPEDPQLPGPSGPSGSPETAGTNRGPKKRKSG</sequence>
<accession>A0A9P5HLM3</accession>
<evidence type="ECO:0000256" key="1">
    <source>
        <dbReference type="SAM" id="MobiDB-lite"/>
    </source>
</evidence>
<dbReference type="OrthoDB" id="4959729at2759"/>
<dbReference type="Proteomes" id="UP000722485">
    <property type="component" value="Unassembled WGS sequence"/>
</dbReference>
<feature type="compositionally biased region" description="Basic and acidic residues" evidence="1">
    <location>
        <begin position="110"/>
        <end position="122"/>
    </location>
</feature>
<evidence type="ECO:0000313" key="2">
    <source>
        <dbReference type="EMBL" id="KAF7556982.1"/>
    </source>
</evidence>
<organism evidence="2 3">
    <name type="scientific">Cylindrodendrum hubeiense</name>
    <dbReference type="NCBI Taxonomy" id="595255"/>
    <lineage>
        <taxon>Eukaryota</taxon>
        <taxon>Fungi</taxon>
        <taxon>Dikarya</taxon>
        <taxon>Ascomycota</taxon>
        <taxon>Pezizomycotina</taxon>
        <taxon>Sordariomycetes</taxon>
        <taxon>Hypocreomycetidae</taxon>
        <taxon>Hypocreales</taxon>
        <taxon>Nectriaceae</taxon>
        <taxon>Cylindrodendrum</taxon>
    </lineage>
</organism>
<feature type="compositionally biased region" description="Polar residues" evidence="1">
    <location>
        <begin position="88"/>
        <end position="105"/>
    </location>
</feature>
<comment type="caution">
    <text evidence="2">The sequence shown here is derived from an EMBL/GenBank/DDBJ whole genome shotgun (WGS) entry which is preliminary data.</text>
</comment>
<dbReference type="EMBL" id="JAANBB010000008">
    <property type="protein sequence ID" value="KAF7556982.1"/>
    <property type="molecule type" value="Genomic_DNA"/>
</dbReference>
<dbReference type="AlphaFoldDB" id="A0A9P5HLM3"/>
<proteinExistence type="predicted"/>
<name>A0A9P5HLM3_9HYPO</name>
<feature type="region of interest" description="Disordered" evidence="1">
    <location>
        <begin position="298"/>
        <end position="347"/>
    </location>
</feature>
<feature type="region of interest" description="Disordered" evidence="1">
    <location>
        <begin position="68"/>
        <end position="122"/>
    </location>
</feature>
<gene>
    <name evidence="2" type="ORF">G7Z17_g1063</name>
</gene>
<keyword evidence="3" id="KW-1185">Reference proteome</keyword>